<dbReference type="AlphaFoldDB" id="A0A089WZU3"/>
<evidence type="ECO:0000259" key="13">
    <source>
        <dbReference type="Pfam" id="PF01370"/>
    </source>
</evidence>
<evidence type="ECO:0000256" key="7">
    <source>
        <dbReference type="ARBA" id="ARBA00023027"/>
    </source>
</evidence>
<keyword evidence="6" id="KW-1133">Transmembrane helix</keyword>
<evidence type="ECO:0000256" key="1">
    <source>
        <dbReference type="ARBA" id="ARBA00001911"/>
    </source>
</evidence>
<proteinExistence type="predicted"/>
<dbReference type="RefSeq" id="WP_052413628.1">
    <property type="nucleotide sequence ID" value="NZ_CP009438.1"/>
</dbReference>
<dbReference type="GO" id="GO:0070403">
    <property type="term" value="F:NAD+ binding"/>
    <property type="evidence" value="ECO:0007669"/>
    <property type="project" value="InterPro"/>
</dbReference>
<dbReference type="Pfam" id="PF01370">
    <property type="entry name" value="Epimerase"/>
    <property type="match status" value="1"/>
</dbReference>
<keyword evidence="7" id="KW-0520">NAD</keyword>
<keyword evidence="9" id="KW-0472">Membrane</keyword>
<dbReference type="GO" id="GO:0005737">
    <property type="term" value="C:cytoplasm"/>
    <property type="evidence" value="ECO:0007669"/>
    <property type="project" value="TreeGrafter"/>
</dbReference>
<accession>A0A089WZU3</accession>
<organism evidence="14 15">
    <name type="scientific">Streptomyces glaucescens</name>
    <dbReference type="NCBI Taxonomy" id="1907"/>
    <lineage>
        <taxon>Bacteria</taxon>
        <taxon>Bacillati</taxon>
        <taxon>Actinomycetota</taxon>
        <taxon>Actinomycetes</taxon>
        <taxon>Kitasatosporales</taxon>
        <taxon>Streptomycetaceae</taxon>
        <taxon>Streptomyces</taxon>
    </lineage>
</organism>
<dbReference type="Gene3D" id="3.90.25.10">
    <property type="entry name" value="UDP-galactose 4-epimerase, domain 1"/>
    <property type="match status" value="1"/>
</dbReference>
<dbReference type="EMBL" id="CP009438">
    <property type="protein sequence ID" value="AIR96977.1"/>
    <property type="molecule type" value="Genomic_DNA"/>
</dbReference>
<comment type="subcellular location">
    <subcellularLocation>
        <location evidence="2">Golgi apparatus membrane</location>
        <topology evidence="2">Single-pass type II membrane protein</topology>
    </subcellularLocation>
    <subcellularLocation>
        <location evidence="12">Golgi apparatus</location>
        <location evidence="12">Golgi stack membrane</location>
    </subcellularLocation>
</comment>
<dbReference type="InterPro" id="IPR036291">
    <property type="entry name" value="NAD(P)-bd_dom_sf"/>
</dbReference>
<keyword evidence="10" id="KW-0325">Glycoprotein</keyword>
<evidence type="ECO:0000256" key="5">
    <source>
        <dbReference type="ARBA" id="ARBA00022968"/>
    </source>
</evidence>
<evidence type="ECO:0000256" key="11">
    <source>
        <dbReference type="ARBA" id="ARBA00023239"/>
    </source>
</evidence>
<dbReference type="HOGENOM" id="CLU_007383_4_0_11"/>
<dbReference type="KEGG" id="sgu:SGLAU_04755"/>
<evidence type="ECO:0000256" key="2">
    <source>
        <dbReference type="ARBA" id="ARBA00004323"/>
    </source>
</evidence>
<dbReference type="Gene3D" id="3.40.50.720">
    <property type="entry name" value="NAD(P)-binding Rossmann-like Domain"/>
    <property type="match status" value="1"/>
</dbReference>
<keyword evidence="5" id="KW-0735">Signal-anchor</keyword>
<dbReference type="STRING" id="1907.SGLAU_04755"/>
<dbReference type="FunFam" id="3.40.50.720:FF:000065">
    <property type="entry name" value="UDP-glucuronic acid decarboxylase 1"/>
    <property type="match status" value="1"/>
</dbReference>
<evidence type="ECO:0000256" key="4">
    <source>
        <dbReference type="ARBA" id="ARBA00022793"/>
    </source>
</evidence>
<dbReference type="PANTHER" id="PTHR43078">
    <property type="entry name" value="UDP-GLUCURONIC ACID DECARBOXYLASE-RELATED"/>
    <property type="match status" value="1"/>
</dbReference>
<keyword evidence="4" id="KW-0210">Decarboxylase</keyword>
<evidence type="ECO:0000256" key="6">
    <source>
        <dbReference type="ARBA" id="ARBA00022989"/>
    </source>
</evidence>
<dbReference type="GO" id="GO:0042732">
    <property type="term" value="P:D-xylose metabolic process"/>
    <property type="evidence" value="ECO:0007669"/>
    <property type="project" value="InterPro"/>
</dbReference>
<dbReference type="InterPro" id="IPR001509">
    <property type="entry name" value="Epimerase_deHydtase"/>
</dbReference>
<feature type="domain" description="NAD-dependent epimerase/dehydratase" evidence="13">
    <location>
        <begin position="21"/>
        <end position="259"/>
    </location>
</feature>
<keyword evidence="3" id="KW-0812">Transmembrane</keyword>
<evidence type="ECO:0000256" key="10">
    <source>
        <dbReference type="ARBA" id="ARBA00023180"/>
    </source>
</evidence>
<protein>
    <submittedName>
        <fullName evidence="14">NAD-dependent epimerase/dehydratase</fullName>
    </submittedName>
</protein>
<keyword evidence="11" id="KW-0456">Lyase</keyword>
<sequence>MTPMAFSAIPLPMSRPRWKRALVTGGAGFLGSHLCERLVDAGIEVDCVDDLSSGDAGNIRHLAGRPGFRFLRQDVSAPGRPEALPGPYDLVLHFAGPASPADCLDRRLAALDAAGPGTRNALAVAERDGARFLLGSTCHVYGDPATHPLREDCWGHVDPVGPRSAHAEGKRFAEALTTAGATAHGTDAGIVRVFDTYGPRMRADGRQALPTFIRQALAGAPVTIEGDGSQTRVLGYVDDIVEGVLRVAASRAVRPVNIGGDDEATVEEIARRVIRLTGSPSRLVYRPGRAHDPARRRPDTTFAREVYGWSPAIPWEEGFKRTIAHFAERAGPGARQQEWL</sequence>
<evidence type="ECO:0000256" key="12">
    <source>
        <dbReference type="ARBA" id="ARBA00037859"/>
    </source>
</evidence>
<evidence type="ECO:0000313" key="14">
    <source>
        <dbReference type="EMBL" id="AIR96977.1"/>
    </source>
</evidence>
<reference evidence="15" key="1">
    <citation type="journal article" date="2015" name="J. Biotechnol.">
        <title>Complete genome sequence of the actinobacterium Streptomyces glaucescens GLA.O (DSM 40922) consisting of a linear chromosome and one linear plasmid.</title>
        <authorList>
            <person name="Ortseifen V."/>
            <person name="Winkler A."/>
            <person name="Albersmeier A."/>
            <person name="Wendler S."/>
            <person name="Puhler A."/>
            <person name="Kalinowski J."/>
            <person name="Ruckert C."/>
        </authorList>
    </citation>
    <scope>NUCLEOTIDE SEQUENCE [LARGE SCALE GENOMIC DNA]</scope>
    <source>
        <strain evidence="15">DSM 40922 / GLA O</strain>
    </source>
</reference>
<dbReference type="InterPro" id="IPR044516">
    <property type="entry name" value="UXS-like"/>
</dbReference>
<evidence type="ECO:0000256" key="8">
    <source>
        <dbReference type="ARBA" id="ARBA00023034"/>
    </source>
</evidence>
<gene>
    <name evidence="14" type="ORF">SGLAU_04755</name>
</gene>
<dbReference type="GO" id="GO:0048040">
    <property type="term" value="F:UDP-glucuronate decarboxylase activity"/>
    <property type="evidence" value="ECO:0007669"/>
    <property type="project" value="TreeGrafter"/>
</dbReference>
<evidence type="ECO:0000256" key="3">
    <source>
        <dbReference type="ARBA" id="ARBA00022692"/>
    </source>
</evidence>
<evidence type="ECO:0000313" key="15">
    <source>
        <dbReference type="Proteomes" id="UP000029482"/>
    </source>
</evidence>
<dbReference type="SUPFAM" id="SSF51735">
    <property type="entry name" value="NAD(P)-binding Rossmann-fold domains"/>
    <property type="match status" value="1"/>
</dbReference>
<evidence type="ECO:0000256" key="9">
    <source>
        <dbReference type="ARBA" id="ARBA00023136"/>
    </source>
</evidence>
<dbReference type="Proteomes" id="UP000029482">
    <property type="component" value="Chromosome"/>
</dbReference>
<dbReference type="OrthoDB" id="9801785at2"/>
<keyword evidence="15" id="KW-1185">Reference proteome</keyword>
<comment type="cofactor">
    <cofactor evidence="1">
        <name>NAD(+)</name>
        <dbReference type="ChEBI" id="CHEBI:57540"/>
    </cofactor>
</comment>
<dbReference type="PANTHER" id="PTHR43078:SF6">
    <property type="entry name" value="UDP-GLUCURONIC ACID DECARBOXYLASE 1"/>
    <property type="match status" value="1"/>
</dbReference>
<keyword evidence="8" id="KW-0333">Golgi apparatus</keyword>
<dbReference type="eggNOG" id="COG0451">
    <property type="taxonomic scope" value="Bacteria"/>
</dbReference>
<name>A0A089WZU3_STRGA</name>